<accession>A0A223S088</accession>
<evidence type="ECO:0000313" key="2">
    <source>
        <dbReference type="Proteomes" id="UP000215005"/>
    </source>
</evidence>
<dbReference type="EMBL" id="CP022753">
    <property type="protein sequence ID" value="ASU81507.1"/>
    <property type="molecule type" value="Genomic_DNA"/>
</dbReference>
<dbReference type="AlphaFoldDB" id="A0A223S088"/>
<keyword evidence="2" id="KW-1185">Reference proteome</keyword>
<reference evidence="1 2" key="1">
    <citation type="submission" date="2017-08" db="EMBL/GenBank/DDBJ databases">
        <title>The complete genome sequence of Nocardiopsis gilva YIM 90087.</title>
        <authorList>
            <person name="Yin M."/>
            <person name="Tang S."/>
        </authorList>
    </citation>
    <scope>NUCLEOTIDE SEQUENCE [LARGE SCALE GENOMIC DNA]</scope>
    <source>
        <strain evidence="1 2">YIM 90087</strain>
    </source>
</reference>
<proteinExistence type="predicted"/>
<dbReference type="CDD" id="cd08054">
    <property type="entry name" value="gp6"/>
    <property type="match status" value="1"/>
</dbReference>
<protein>
    <submittedName>
        <fullName evidence="1">Phage gp6-like head-tail connector protein</fullName>
    </submittedName>
</protein>
<dbReference type="RefSeq" id="WP_017619501.1">
    <property type="nucleotide sequence ID" value="NZ_ANBG01000245.1"/>
</dbReference>
<gene>
    <name evidence="1" type="ORF">CDO52_00745</name>
</gene>
<sequence>MALGDAYATLASLKSYMGVTTASDDTELQDALDSVSREIERHCNRQFNKTTTAYARVFIPDMCGWAAVDDLHTTTDLVVETDANADGTYGTTWAAADYQLEPLNGIVDGQTGWPFYKIRSIKAKRFPVTGQEATLRVTAQWGWDAVPEPVRQACLILASETYNLRQAPFGVAGSDDFGVIRVRDNKMAAAKLARYCRYRILVG</sequence>
<dbReference type="OrthoDB" id="3387386at2"/>
<name>A0A223S088_9ACTN</name>
<organism evidence="1 2">
    <name type="scientific">Nocardiopsis gilva YIM 90087</name>
    <dbReference type="NCBI Taxonomy" id="1235441"/>
    <lineage>
        <taxon>Bacteria</taxon>
        <taxon>Bacillati</taxon>
        <taxon>Actinomycetota</taxon>
        <taxon>Actinomycetes</taxon>
        <taxon>Streptosporangiales</taxon>
        <taxon>Nocardiopsidaceae</taxon>
        <taxon>Nocardiopsis</taxon>
    </lineage>
</organism>
<evidence type="ECO:0000313" key="1">
    <source>
        <dbReference type="EMBL" id="ASU81507.1"/>
    </source>
</evidence>
<dbReference type="Gene3D" id="1.10.3230.30">
    <property type="entry name" value="Phage gp6-like head-tail connector protein"/>
    <property type="match status" value="1"/>
</dbReference>
<dbReference type="KEGG" id="ngv:CDO52_00745"/>
<dbReference type="Proteomes" id="UP000215005">
    <property type="component" value="Chromosome"/>
</dbReference>